<dbReference type="AlphaFoldDB" id="A0A2V3J4W9"/>
<keyword evidence="2" id="KW-1185">Reference proteome</keyword>
<evidence type="ECO:0000313" key="2">
    <source>
        <dbReference type="Proteomes" id="UP000247409"/>
    </source>
</evidence>
<name>A0A2V3J4W9_9FLOR</name>
<comment type="caution">
    <text evidence="1">The sequence shown here is derived from an EMBL/GenBank/DDBJ whole genome shotgun (WGS) entry which is preliminary data.</text>
</comment>
<evidence type="ECO:0000313" key="1">
    <source>
        <dbReference type="EMBL" id="PXF49047.1"/>
    </source>
</evidence>
<reference evidence="1 2" key="1">
    <citation type="journal article" date="2018" name="Mol. Biol. Evol.">
        <title>Analysis of the draft genome of the red seaweed Gracilariopsis chorda provides insights into genome size evolution in Rhodophyta.</title>
        <authorList>
            <person name="Lee J."/>
            <person name="Yang E.C."/>
            <person name="Graf L."/>
            <person name="Yang J.H."/>
            <person name="Qiu H."/>
            <person name="Zel Zion U."/>
            <person name="Chan C.X."/>
            <person name="Stephens T.G."/>
            <person name="Weber A.P.M."/>
            <person name="Boo G.H."/>
            <person name="Boo S.M."/>
            <person name="Kim K.M."/>
            <person name="Shin Y."/>
            <person name="Jung M."/>
            <person name="Lee S.J."/>
            <person name="Yim H.S."/>
            <person name="Lee J.H."/>
            <person name="Bhattacharya D."/>
            <person name="Yoon H.S."/>
        </authorList>
    </citation>
    <scope>NUCLEOTIDE SEQUENCE [LARGE SCALE GENOMIC DNA]</scope>
    <source>
        <strain evidence="1 2">SKKU-2015</strain>
        <tissue evidence="1">Whole body</tissue>
    </source>
</reference>
<proteinExistence type="predicted"/>
<organism evidence="1 2">
    <name type="scientific">Gracilariopsis chorda</name>
    <dbReference type="NCBI Taxonomy" id="448386"/>
    <lineage>
        <taxon>Eukaryota</taxon>
        <taxon>Rhodophyta</taxon>
        <taxon>Florideophyceae</taxon>
        <taxon>Rhodymeniophycidae</taxon>
        <taxon>Gracilariales</taxon>
        <taxon>Gracilariaceae</taxon>
        <taxon>Gracilariopsis</taxon>
    </lineage>
</organism>
<protein>
    <submittedName>
        <fullName evidence="1">Uncharacterized protein</fullName>
    </submittedName>
</protein>
<dbReference type="Proteomes" id="UP000247409">
    <property type="component" value="Unassembled WGS sequence"/>
</dbReference>
<dbReference type="EMBL" id="NBIV01000009">
    <property type="protein sequence ID" value="PXF49047.1"/>
    <property type="molecule type" value="Genomic_DNA"/>
</dbReference>
<accession>A0A2V3J4W9</accession>
<gene>
    <name evidence="1" type="ORF">BWQ96_01185</name>
</gene>
<sequence length="104" mass="11787">MWCVVWAYHGTCTPVATIPIVPRDYQGSLQSFLGLSALLRDWENRQLYLFELSYRYLVAKRNGEFVLPFKAEGDYAENFRSNEASKELGTTSLSPAFEGVGLQT</sequence>